<keyword evidence="1" id="KW-1133">Transmembrane helix</keyword>
<comment type="caution">
    <text evidence="3">The sequence shown here is derived from an EMBL/GenBank/DDBJ whole genome shotgun (WGS) entry which is preliminary data.</text>
</comment>
<accession>A0A813KQZ5</accession>
<evidence type="ECO:0000313" key="3">
    <source>
        <dbReference type="EMBL" id="CAE8710771.1"/>
    </source>
</evidence>
<dbReference type="EMBL" id="CAJNNV010025315">
    <property type="protein sequence ID" value="CAE8613818.1"/>
    <property type="molecule type" value="Genomic_DNA"/>
</dbReference>
<evidence type="ECO:0000313" key="2">
    <source>
        <dbReference type="EMBL" id="CAE8613818.1"/>
    </source>
</evidence>
<feature type="transmembrane region" description="Helical" evidence="1">
    <location>
        <begin position="58"/>
        <end position="78"/>
    </location>
</feature>
<organism evidence="3 4">
    <name type="scientific">Polarella glacialis</name>
    <name type="common">Dinoflagellate</name>
    <dbReference type="NCBI Taxonomy" id="89957"/>
    <lineage>
        <taxon>Eukaryota</taxon>
        <taxon>Sar</taxon>
        <taxon>Alveolata</taxon>
        <taxon>Dinophyceae</taxon>
        <taxon>Suessiales</taxon>
        <taxon>Suessiaceae</taxon>
        <taxon>Polarella</taxon>
    </lineage>
</organism>
<sequence>MGMREHKFTGAAAAIGNCLVLLACLFTACCLLFVFVVFALFLVAVCLCFLCGCCLRKFAVCLVACCVACCLLLLTSTLPTSDKKCHHQAEILNLFEQLPYGSDTEQSS</sequence>
<feature type="transmembrane region" description="Helical" evidence="1">
    <location>
        <begin position="20"/>
        <end position="51"/>
    </location>
</feature>
<dbReference type="AlphaFoldDB" id="A0A813KQZ5"/>
<keyword evidence="1" id="KW-0472">Membrane</keyword>
<dbReference type="Proteomes" id="UP000654075">
    <property type="component" value="Unassembled WGS sequence"/>
</dbReference>
<keyword evidence="5" id="KW-1185">Reference proteome</keyword>
<gene>
    <name evidence="2" type="ORF">PGLA1383_LOCUS31562</name>
    <name evidence="3" type="ORF">PGLA2088_LOCUS36114</name>
</gene>
<evidence type="ECO:0000256" key="1">
    <source>
        <dbReference type="SAM" id="Phobius"/>
    </source>
</evidence>
<dbReference type="EMBL" id="CAJNNW010032038">
    <property type="protein sequence ID" value="CAE8710771.1"/>
    <property type="molecule type" value="Genomic_DNA"/>
</dbReference>
<keyword evidence="1" id="KW-0812">Transmembrane</keyword>
<protein>
    <submittedName>
        <fullName evidence="3">Uncharacterized protein</fullName>
    </submittedName>
</protein>
<evidence type="ECO:0000313" key="5">
    <source>
        <dbReference type="Proteomes" id="UP000654075"/>
    </source>
</evidence>
<proteinExistence type="predicted"/>
<dbReference type="Proteomes" id="UP000626109">
    <property type="component" value="Unassembled WGS sequence"/>
</dbReference>
<evidence type="ECO:0000313" key="4">
    <source>
        <dbReference type="Proteomes" id="UP000626109"/>
    </source>
</evidence>
<name>A0A813KQZ5_POLGL</name>
<reference evidence="3" key="1">
    <citation type="submission" date="2021-02" db="EMBL/GenBank/DDBJ databases">
        <authorList>
            <person name="Dougan E. K."/>
            <person name="Rhodes N."/>
            <person name="Thang M."/>
            <person name="Chan C."/>
        </authorList>
    </citation>
    <scope>NUCLEOTIDE SEQUENCE</scope>
</reference>
<dbReference type="PROSITE" id="PS51257">
    <property type="entry name" value="PROKAR_LIPOPROTEIN"/>
    <property type="match status" value="1"/>
</dbReference>